<protein>
    <submittedName>
        <fullName evidence="2">Uncharacterized protein</fullName>
    </submittedName>
</protein>
<accession>A0A5J4TUQ2</accession>
<evidence type="ECO:0000256" key="1">
    <source>
        <dbReference type="SAM" id="Phobius"/>
    </source>
</evidence>
<proteinExistence type="predicted"/>
<feature type="transmembrane region" description="Helical" evidence="1">
    <location>
        <begin position="31"/>
        <end position="54"/>
    </location>
</feature>
<comment type="caution">
    <text evidence="2">The sequence shown here is derived from an EMBL/GenBank/DDBJ whole genome shotgun (WGS) entry which is preliminary data.</text>
</comment>
<evidence type="ECO:0000313" key="2">
    <source>
        <dbReference type="EMBL" id="KAA6361740.1"/>
    </source>
</evidence>
<sequence length="65" mass="7331">MDGNALDIMHGVIYICWTGSLPGRRISPCSILIRIVIFGVSMITNRQIALSLVMKKKEQSFHIKE</sequence>
<evidence type="ECO:0000313" key="3">
    <source>
        <dbReference type="Proteomes" id="UP000324800"/>
    </source>
</evidence>
<dbReference type="AlphaFoldDB" id="A0A5J4TUQ2"/>
<keyword evidence="1" id="KW-0812">Transmembrane</keyword>
<reference evidence="2 3" key="1">
    <citation type="submission" date="2019-03" db="EMBL/GenBank/DDBJ databases">
        <title>Single cell metagenomics reveals metabolic interactions within the superorganism composed of flagellate Streblomastix strix and complex community of Bacteroidetes bacteria on its surface.</title>
        <authorList>
            <person name="Treitli S.C."/>
            <person name="Kolisko M."/>
            <person name="Husnik F."/>
            <person name="Keeling P."/>
            <person name="Hampl V."/>
        </authorList>
    </citation>
    <scope>NUCLEOTIDE SEQUENCE [LARGE SCALE GENOMIC DNA]</scope>
    <source>
        <strain evidence="2">ST1C</strain>
    </source>
</reference>
<dbReference type="EMBL" id="SNRW01025137">
    <property type="protein sequence ID" value="KAA6361740.1"/>
    <property type="molecule type" value="Genomic_DNA"/>
</dbReference>
<organism evidence="2 3">
    <name type="scientific">Streblomastix strix</name>
    <dbReference type="NCBI Taxonomy" id="222440"/>
    <lineage>
        <taxon>Eukaryota</taxon>
        <taxon>Metamonada</taxon>
        <taxon>Preaxostyla</taxon>
        <taxon>Oxymonadida</taxon>
        <taxon>Streblomastigidae</taxon>
        <taxon>Streblomastix</taxon>
    </lineage>
</organism>
<gene>
    <name evidence="2" type="ORF">EZS28_042733</name>
</gene>
<name>A0A5J4TUQ2_9EUKA</name>
<feature type="non-terminal residue" evidence="2">
    <location>
        <position position="65"/>
    </location>
</feature>
<keyword evidence="1" id="KW-1133">Transmembrane helix</keyword>
<keyword evidence="1" id="KW-0472">Membrane</keyword>
<dbReference type="Proteomes" id="UP000324800">
    <property type="component" value="Unassembled WGS sequence"/>
</dbReference>